<dbReference type="EMBL" id="JAPCIO010000001">
    <property type="protein sequence ID" value="MCW1147045.1"/>
    <property type="molecule type" value="Genomic_DNA"/>
</dbReference>
<accession>A0ABT3EEP0</accession>
<organism evidence="3 4">
    <name type="scientific">Flavobacterium lacisediminis</name>
    <dbReference type="NCBI Taxonomy" id="2989705"/>
    <lineage>
        <taxon>Bacteria</taxon>
        <taxon>Pseudomonadati</taxon>
        <taxon>Bacteroidota</taxon>
        <taxon>Flavobacteriia</taxon>
        <taxon>Flavobacteriales</taxon>
        <taxon>Flavobacteriaceae</taxon>
        <taxon>Flavobacterium</taxon>
    </lineage>
</organism>
<name>A0ABT3EEP0_9FLAO</name>
<reference evidence="3" key="1">
    <citation type="submission" date="2022-10" db="EMBL/GenBank/DDBJ databases">
        <title>Flavobacterium sp. nov., a bacterium isolated from lake sediment.</title>
        <authorList>
            <person name="Qu J.-H."/>
        </authorList>
    </citation>
    <scope>NUCLEOTIDE SEQUENCE</scope>
    <source>
        <strain evidence="3">TH16-21</strain>
    </source>
</reference>
<dbReference type="RefSeq" id="WP_264367956.1">
    <property type="nucleotide sequence ID" value="NZ_JAPCIO010000001.1"/>
</dbReference>
<feature type="signal peptide" evidence="1">
    <location>
        <begin position="1"/>
        <end position="18"/>
    </location>
</feature>
<comment type="caution">
    <text evidence="3">The sequence shown here is derived from an EMBL/GenBank/DDBJ whole genome shotgun (WGS) entry which is preliminary data.</text>
</comment>
<dbReference type="Pfam" id="PF20448">
    <property type="entry name" value="DUF6705"/>
    <property type="match status" value="1"/>
</dbReference>
<feature type="domain" description="DUF6705" evidence="2">
    <location>
        <begin position="1"/>
        <end position="138"/>
    </location>
</feature>
<dbReference type="Proteomes" id="UP001165677">
    <property type="component" value="Unassembled WGS sequence"/>
</dbReference>
<feature type="chain" id="PRO_5046153852" description="DUF6705 domain-containing protein" evidence="1">
    <location>
        <begin position="19"/>
        <end position="191"/>
    </location>
</feature>
<evidence type="ECO:0000313" key="4">
    <source>
        <dbReference type="Proteomes" id="UP001165677"/>
    </source>
</evidence>
<evidence type="ECO:0000256" key="1">
    <source>
        <dbReference type="SAM" id="SignalP"/>
    </source>
</evidence>
<evidence type="ECO:0000259" key="2">
    <source>
        <dbReference type="Pfam" id="PF20448"/>
    </source>
</evidence>
<keyword evidence="4" id="KW-1185">Reference proteome</keyword>
<gene>
    <name evidence="3" type="ORF">OJ995_02255</name>
</gene>
<sequence length="191" mass="21666">MKNIFKILILFTFISCKAQTIVNINTYNIGDNTNKYFKDLDNNFTNFVGTWENTTGDITFRVILWKESMKPLVTENNSFMDRLYGKFQIIQNADLPNEIIIHNSVKYFPQNDITSTWSIFGTPYNSTVYGAYLEDTCANGGSGVLEGNVKMEITNLGNTPLNAHWTVKSVRPLHSGENFSVPMNIVLTKVN</sequence>
<keyword evidence="1" id="KW-0732">Signal</keyword>
<dbReference type="InterPro" id="IPR046551">
    <property type="entry name" value="DUF6705"/>
</dbReference>
<proteinExistence type="predicted"/>
<evidence type="ECO:0000313" key="3">
    <source>
        <dbReference type="EMBL" id="MCW1147045.1"/>
    </source>
</evidence>
<protein>
    <recommendedName>
        <fullName evidence="2">DUF6705 domain-containing protein</fullName>
    </recommendedName>
</protein>